<evidence type="ECO:0000259" key="4">
    <source>
        <dbReference type="Pfam" id="PF10145"/>
    </source>
</evidence>
<feature type="region of interest" description="Disordered" evidence="2">
    <location>
        <begin position="38"/>
        <end position="59"/>
    </location>
</feature>
<feature type="transmembrane region" description="Helical" evidence="3">
    <location>
        <begin position="657"/>
        <end position="681"/>
    </location>
</feature>
<keyword evidence="6" id="KW-1185">Reference proteome</keyword>
<evidence type="ECO:0000256" key="3">
    <source>
        <dbReference type="SAM" id="Phobius"/>
    </source>
</evidence>
<feature type="transmembrane region" description="Helical" evidence="3">
    <location>
        <begin position="588"/>
        <end position="607"/>
    </location>
</feature>
<keyword evidence="3" id="KW-1133">Transmembrane helix</keyword>
<feature type="transmembrane region" description="Helical" evidence="3">
    <location>
        <begin position="549"/>
        <end position="568"/>
    </location>
</feature>
<keyword evidence="1" id="KW-1188">Viral release from host cell</keyword>
<dbReference type="EMBL" id="CP059572">
    <property type="protein sequence ID" value="QXJ19607.1"/>
    <property type="molecule type" value="Genomic_DNA"/>
</dbReference>
<gene>
    <name evidence="5" type="ORF">AGRA3207_000169</name>
</gene>
<evidence type="ECO:0000313" key="5">
    <source>
        <dbReference type="EMBL" id="QXJ19607.1"/>
    </source>
</evidence>
<feature type="domain" description="Phage tail tape measure protein" evidence="4">
    <location>
        <begin position="127"/>
        <end position="328"/>
    </location>
</feature>
<reference evidence="5" key="1">
    <citation type="submission" date="2020-07" db="EMBL/GenBank/DDBJ databases">
        <authorList>
            <person name="Tarantini F.S."/>
            <person name="Hong K.W."/>
            <person name="Chan K.G."/>
        </authorList>
    </citation>
    <scope>NUCLEOTIDE SEQUENCE</scope>
    <source>
        <strain evidence="5">32-07</strain>
    </source>
</reference>
<feature type="transmembrane region" description="Helical" evidence="3">
    <location>
        <begin position="628"/>
        <end position="651"/>
    </location>
</feature>
<organism evidence="5 6">
    <name type="scientific">Actinomadura graeca</name>
    <dbReference type="NCBI Taxonomy" id="2750812"/>
    <lineage>
        <taxon>Bacteria</taxon>
        <taxon>Bacillati</taxon>
        <taxon>Actinomycetota</taxon>
        <taxon>Actinomycetes</taxon>
        <taxon>Streptosporangiales</taxon>
        <taxon>Thermomonosporaceae</taxon>
        <taxon>Actinomadura</taxon>
    </lineage>
</organism>
<evidence type="ECO:0000256" key="1">
    <source>
        <dbReference type="ARBA" id="ARBA00022612"/>
    </source>
</evidence>
<feature type="transmembrane region" description="Helical" evidence="3">
    <location>
        <begin position="518"/>
        <end position="537"/>
    </location>
</feature>
<evidence type="ECO:0000313" key="6">
    <source>
        <dbReference type="Proteomes" id="UP001049518"/>
    </source>
</evidence>
<sequence>MTSPIGAVYLAVLPDLSGFGRETSRQLAAPVRRAASQAGAQASGELGKSGGEGGQRFGSRAAAAAKPGLGKLKGAATLAGAAAGTALAAGVSGALSLDSARATMSAQLGLTRTESAQAGKVAGSLYARAYGSSLEEVSGAVTSVIRNIDGMRGASRTALEATTGRALTLAKVMDADVGDTTRAVSQLLRTGLAKNASEAFDLITKGAQQGADKGGDLLDTVNEYSVQFQKLGLTGPAAMGLISQAIKAGARDSDVAADALKEFSIRAVDGSKTSAAGFKALGLDARQMTATFAAGGPAAAQGLQLVLSRLRGIKDPADRSAAAVALFGTQAEDLGGALLAMDPSKATAALGNFQGATDSAGKTLQNTSSARFEAFKRGMQAKVTGAVLDYGVPALNLLQRAGQALNISPSGLIATGAAVGGIAIGAKAVAATYGAAKTVVGGTTAVLKGAGGAWNTLRLRAMYAGETARKAGAMIKTAALATVRAGKAAFATAVNLGRMAAGYVRTGVAAAASAARQLAAAAAAGVVRLAVLSWTAAQWLLNAAMSANPVGLVVLALVALGAALVVAWTRSETFRAIVMAVWNAIKTGVLLSIAVLTAGITAGWNWIRNTTAAVWGSIGGVLTGIWKVIWTVAKVYIAIYRAIFLGAWWAIRNGTAVAWAVIKAVLIGTWKVIWTVAKVYIAIYRAIFQGAWWAIKTTASVVWGAIKGVVLGFLGQMQRGFWTGVRAIQRIWSGIRKAAADPVRFVVETVYSGGIKRIWDALADRVGLPKLPAAPKFAMGGVLDGYRPGHDSVTALLSPGEAVLRPEAVRFLGAGWIHSINKAARQGQLTAPARFAKGGIVGRIGGAVGGFLNEGKDLFGRGVAAAARAAFTPILAAAESSGFTKTGFGKLVAALPRTIVNGVLRYFTRNENRWLAKLGPTKVVRVALSQLGQGDRGRDNDNKYNDEFGWPAGTKWCANFVSWVIKHAGAQAAYKGYPTAAASGYLGMRRQPGAPRPGDLGIWPGRHIGIVEKPHGMIEGNHGPRVVRTSRMAPVVVRPSRYAKGGIVRDDLRAVLAQNPEDRSSPMTRLYRALGPGLAAKAVAVLSKLQMFGTGGVVTRPTLGLLGEAGPEAVIPLTASRAVAALTPVSTTPPHPEPRPIGVRVFIGDTELRDLVRVEIDQADAELSRALYARAV</sequence>
<dbReference type="PANTHER" id="PTHR37813">
    <property type="entry name" value="FELS-2 PROPHAGE PROTEIN"/>
    <property type="match status" value="1"/>
</dbReference>
<accession>A0ABX8QLZ4</accession>
<proteinExistence type="predicted"/>
<protein>
    <submittedName>
        <fullName evidence="5">Phage tail tape measure protein</fullName>
    </submittedName>
</protein>
<dbReference type="InterPro" id="IPR010090">
    <property type="entry name" value="Phage_tape_meas"/>
</dbReference>
<evidence type="ECO:0000256" key="2">
    <source>
        <dbReference type="SAM" id="MobiDB-lite"/>
    </source>
</evidence>
<name>A0ABX8QLZ4_9ACTN</name>
<dbReference type="Pfam" id="PF10145">
    <property type="entry name" value="PhageMin_Tail"/>
    <property type="match status" value="1"/>
</dbReference>
<feature type="transmembrane region" description="Helical" evidence="3">
    <location>
        <begin position="693"/>
        <end position="714"/>
    </location>
</feature>
<keyword evidence="3" id="KW-0472">Membrane</keyword>
<dbReference type="RefSeq" id="WP_231332622.1">
    <property type="nucleotide sequence ID" value="NZ_CP059572.1"/>
</dbReference>
<dbReference type="Proteomes" id="UP001049518">
    <property type="component" value="Chromosome"/>
</dbReference>
<feature type="compositionally biased region" description="Gly residues" evidence="2">
    <location>
        <begin position="47"/>
        <end position="56"/>
    </location>
</feature>
<keyword evidence="3" id="KW-0812">Transmembrane</keyword>
<dbReference type="PANTHER" id="PTHR37813:SF1">
    <property type="entry name" value="FELS-2 PROPHAGE PROTEIN"/>
    <property type="match status" value="1"/>
</dbReference>